<feature type="domain" description="Putative DNA-binding" evidence="1">
    <location>
        <begin position="2"/>
        <end position="91"/>
    </location>
</feature>
<dbReference type="InterPro" id="IPR018640">
    <property type="entry name" value="DUF2063"/>
</dbReference>
<sequence>MNAFAAALLDPTLPPPADLAVRNGADLTSRFAIYRNNVTWSLIEALADTYPVVKQLVGDTFFQAMACAYVRAHLPKSPVLAYYGDAFPDFIASFPPASGVPYLADVARLEWAYVAAFHSADTTAMRLDAFADAMRNPATLANAHLRFAPCVRVVKSRFPVVSIWHAHQDDDPAARMADIPIPQAEAALLVRPAYTVQVIPLLMPAADCIAALLDGVRLGEAIEHAALPQAHLESLFTHLLQTGALCGIDIPEDHARQPS</sequence>
<dbReference type="Pfam" id="PF09836">
    <property type="entry name" value="DUF2063"/>
    <property type="match status" value="1"/>
</dbReference>
<dbReference type="GO" id="GO:0003677">
    <property type="term" value="F:DNA binding"/>
    <property type="evidence" value="ECO:0007669"/>
    <property type="project" value="UniProtKB-KW"/>
</dbReference>
<reference evidence="3" key="1">
    <citation type="submission" date="2016-11" db="EMBL/GenBank/DDBJ databases">
        <authorList>
            <person name="Varghese N."/>
            <person name="Submissions S."/>
        </authorList>
    </citation>
    <scope>NUCLEOTIDE SEQUENCE [LARGE SCALE GENOMIC DNA]</scope>
    <source>
        <strain evidence="3">DSM 14834</strain>
    </source>
</reference>
<gene>
    <name evidence="2" type="ORF">SAMN02745204_01239</name>
</gene>
<dbReference type="Gene3D" id="1.10.150.690">
    <property type="entry name" value="DUF2063"/>
    <property type="match status" value="1"/>
</dbReference>
<evidence type="ECO:0000259" key="1">
    <source>
        <dbReference type="Pfam" id="PF09836"/>
    </source>
</evidence>
<keyword evidence="2" id="KW-0238">DNA-binding</keyword>
<protein>
    <submittedName>
        <fullName evidence="2">Putative DNA-binding domain-containing protein</fullName>
    </submittedName>
</protein>
<dbReference type="Proteomes" id="UP000242857">
    <property type="component" value="Unassembled WGS sequence"/>
</dbReference>
<dbReference type="STRING" id="213588.SAMN02745204_01239"/>
<dbReference type="RefSeq" id="WP_072755745.1">
    <property type="nucleotide sequence ID" value="NZ_FQUK01000017.1"/>
</dbReference>
<dbReference type="AlphaFoldDB" id="A0A1M4WS90"/>
<accession>A0A1M4WS90</accession>
<dbReference type="InterPro" id="IPR044922">
    <property type="entry name" value="DUF2063_N_sf"/>
</dbReference>
<proteinExistence type="predicted"/>
<evidence type="ECO:0000313" key="2">
    <source>
        <dbReference type="EMBL" id="SHE84085.1"/>
    </source>
</evidence>
<dbReference type="EMBL" id="FQUK01000017">
    <property type="protein sequence ID" value="SHE84085.1"/>
    <property type="molecule type" value="Genomic_DNA"/>
</dbReference>
<evidence type="ECO:0000313" key="3">
    <source>
        <dbReference type="Proteomes" id="UP000242857"/>
    </source>
</evidence>
<organism evidence="2 3">
    <name type="scientific">Thermomonas hydrothermalis</name>
    <dbReference type="NCBI Taxonomy" id="213588"/>
    <lineage>
        <taxon>Bacteria</taxon>
        <taxon>Pseudomonadati</taxon>
        <taxon>Pseudomonadota</taxon>
        <taxon>Gammaproteobacteria</taxon>
        <taxon>Lysobacterales</taxon>
        <taxon>Lysobacteraceae</taxon>
        <taxon>Thermomonas</taxon>
    </lineage>
</organism>
<name>A0A1M4WS90_9GAMM</name>
<dbReference type="OrthoDB" id="4146344at2"/>
<keyword evidence="3" id="KW-1185">Reference proteome</keyword>